<keyword evidence="4 10" id="KW-0812">Transmembrane</keyword>
<feature type="domain" description="ABC transporter" evidence="11">
    <location>
        <begin position="792"/>
        <end position="1034"/>
    </location>
</feature>
<reference evidence="12" key="1">
    <citation type="submission" date="2023-11" db="EMBL/GenBank/DDBJ databases">
        <authorList>
            <person name="Alioto T."/>
            <person name="Alioto T."/>
            <person name="Gomez Garrido J."/>
        </authorList>
    </citation>
    <scope>NUCLEOTIDE SEQUENCE</scope>
</reference>
<feature type="region of interest" description="Disordered" evidence="9">
    <location>
        <begin position="1"/>
        <end position="36"/>
    </location>
</feature>
<dbReference type="CDD" id="cd03233">
    <property type="entry name" value="ABCG_PDR_domain1"/>
    <property type="match status" value="1"/>
</dbReference>
<dbReference type="Pfam" id="PF06422">
    <property type="entry name" value="PDR_CDR"/>
    <property type="match status" value="1"/>
</dbReference>
<comment type="subcellular location">
    <subcellularLocation>
        <location evidence="1">Membrane</location>
        <topology evidence="1">Multi-pass membrane protein</topology>
    </subcellularLocation>
</comment>
<dbReference type="FunFam" id="3.40.50.300:FF:000054">
    <property type="entry name" value="ABC multidrug transporter atrF"/>
    <property type="match status" value="1"/>
</dbReference>
<keyword evidence="5" id="KW-0547">Nucleotide-binding</keyword>
<feature type="transmembrane region" description="Helical" evidence="10">
    <location>
        <begin position="1246"/>
        <end position="1269"/>
    </location>
</feature>
<dbReference type="InterPro" id="IPR043926">
    <property type="entry name" value="ABCG_dom"/>
</dbReference>
<keyword evidence="7 10" id="KW-1133">Transmembrane helix</keyword>
<sequence length="1484" mass="163496">MVDPTANHSSDETSSIYHSCKSRSLDMSSPSSSDVDIKKLLRPSLSNGGDQENDQAEQHARRAGVVFRHLTVLAKATAAVEQGTSGDLILSPLRALRRLVSTRWSSKQATQQPRALLDGIDGCIRPREMLLVLGRPGAGCSTFLKVLGNHRDGYAEISGSLTFGGVEGRALSSEESSAVTYNPEDDLHFPTLNVKQTLNFAIQSKTRRSERQDYSSYLRETLDGLVRLFWIQHTLFTKVGNAYVRGISGGERKRVTIAEGLVTKSAVQMWDNSTRGLDSSSALEYIAALRSLTDGAGISTAVALYQAGETLYKYFDKVILLDEGKCLYFGPASEARQYFVDLGFQSPETLTTSDFLISMANPHERRARTGFEDCIPRTPEQFRSRYRESDIRARNLLDMESLETQIQTRDMDSHNAPGKGLKHGRAKTRYAVPFWRQVLICVRRNLQILWGDKASLFGKWGGIVFQSLVIGSLFYDTPSTSSGVFLRGGVIFFLLLFNLALAGSETMAGFEGKPIMLKHKSLAFHRPAALAVAQFLVDIPIILGQILLFEVVIYFLTGLGRTASQFFLSVFCLWLTTLVMYALNRAIAAVFQSQDMAMGFAGTTLQLLILYIGYIIPPQSMHPWFKWITYVNPLQYAFEILIANEFAHRDIPCVPPSLAPYGPGAVPGSQGCGVGGSIIGDTIVSGQAYVHSLGYSYSHVWRNIGILCGFCAFNLLMMVIGMETSRPAMGGASLRLFKRGHLPGSKQDDHSQLTSTDEEKQTSSGQGPISASSAIENPISERTTGVNNAFAFRNINLTVRTSGGPKQLLKSLDGVVGGGRLTALMGSSGAGKTTLLNTLAQRSIKGGKLEGEIRLNGEPLLKSFRRKVGYAEQMDLHEETSTVLEAIRFSALLRQPACIPVTEKYAYCEQVIDMLELHGVAHAVIGTNDRGLNPETRKIVTIAVELAAKPETLFFLDEPTSGLDSAAAFNVVRMLRKLADSGLAILCTIHQPSSNLLGLFDDLLLLGTGGRCVYNGPLGQDCREMIDYFEALGAAECNLGENPAEYMLTTIGAGDPSYRGPDWADKWALSDARKRMSVRLEHAMRSSPPSAQTPTAPLSEDLTYYATSLLTQTLAVLKRAFVAQWRKPEYVYGKIIMHVSCALFNGFSFYKIGYSSLDMQSRMFSIFLVLAVAPPLIQQLLPPFLQSRRIFECRENQSQMYSWLAWVIGAIITELPLSIFAGTLYFVSWWFCSLGFSQNGNAASSYMWLMIQIYELYYISFGQMFAAFVSSEMLASLLSTAFFLFILSFCGAFVPTNAIPSFWRSWMVWIDPYHYILEGMLSVAVHDLPVICKPDEFSRFYPPPGQSCESYTAPFIAEVGGYVQTTAQGLCEMCQYSSGDQYAAGSNIFYHHRWRDAGIALAFVAFNFSIVLLATWLRFEGGRMIAGVTMGRLKPTPSPSHTPDEDDGQSSLSGGPATDSQLAPLDFGDEALFDVEANIARAYF</sequence>
<organism evidence="12 13">
    <name type="scientific">Lecanosticta acicola</name>
    <dbReference type="NCBI Taxonomy" id="111012"/>
    <lineage>
        <taxon>Eukaryota</taxon>
        <taxon>Fungi</taxon>
        <taxon>Dikarya</taxon>
        <taxon>Ascomycota</taxon>
        <taxon>Pezizomycotina</taxon>
        <taxon>Dothideomycetes</taxon>
        <taxon>Dothideomycetidae</taxon>
        <taxon>Mycosphaerellales</taxon>
        <taxon>Mycosphaerellaceae</taxon>
        <taxon>Lecanosticta</taxon>
    </lineage>
</organism>
<keyword evidence="13" id="KW-1185">Reference proteome</keyword>
<feature type="transmembrane region" description="Helical" evidence="10">
    <location>
        <begin position="1281"/>
        <end position="1303"/>
    </location>
</feature>
<feature type="transmembrane region" description="Helical" evidence="10">
    <location>
        <begin position="1162"/>
        <end position="1182"/>
    </location>
</feature>
<evidence type="ECO:0000256" key="5">
    <source>
        <dbReference type="ARBA" id="ARBA00022741"/>
    </source>
</evidence>
<feature type="compositionally biased region" description="Low complexity" evidence="9">
    <location>
        <begin position="25"/>
        <end position="34"/>
    </location>
</feature>
<comment type="similarity">
    <text evidence="2">Belongs to the ABC transporter superfamily. ABCG family. PDR (TC 3.A.1.205) subfamily.</text>
</comment>
<keyword evidence="3" id="KW-0813">Transport</keyword>
<feature type="transmembrane region" description="Helical" evidence="10">
    <location>
        <begin position="529"/>
        <end position="557"/>
    </location>
</feature>
<evidence type="ECO:0000313" key="13">
    <source>
        <dbReference type="Proteomes" id="UP001296104"/>
    </source>
</evidence>
<keyword evidence="8 10" id="KW-0472">Membrane</keyword>
<evidence type="ECO:0000256" key="1">
    <source>
        <dbReference type="ARBA" id="ARBA00004141"/>
    </source>
</evidence>
<feature type="transmembrane region" description="Helical" evidence="10">
    <location>
        <begin position="563"/>
        <end position="584"/>
    </location>
</feature>
<dbReference type="InterPro" id="IPR010929">
    <property type="entry name" value="PDR_CDR_ABC"/>
</dbReference>
<evidence type="ECO:0000313" key="12">
    <source>
        <dbReference type="EMBL" id="CAK4034456.1"/>
    </source>
</evidence>
<gene>
    <name evidence="12" type="ORF">LECACI_7A009614</name>
</gene>
<dbReference type="GO" id="GO:0005524">
    <property type="term" value="F:ATP binding"/>
    <property type="evidence" value="ECO:0007669"/>
    <property type="project" value="UniProtKB-KW"/>
</dbReference>
<dbReference type="Pfam" id="PF01061">
    <property type="entry name" value="ABC2_membrane"/>
    <property type="match status" value="2"/>
</dbReference>
<dbReference type="Pfam" id="PF19055">
    <property type="entry name" value="ABC2_membrane_7"/>
    <property type="match status" value="1"/>
</dbReference>
<accession>A0AAI8Z8M0</accession>
<dbReference type="Pfam" id="PF00005">
    <property type="entry name" value="ABC_tran"/>
    <property type="match status" value="2"/>
</dbReference>
<dbReference type="InterPro" id="IPR013525">
    <property type="entry name" value="ABC2_TM"/>
</dbReference>
<dbReference type="InterPro" id="IPR003593">
    <property type="entry name" value="AAA+_ATPase"/>
</dbReference>
<evidence type="ECO:0000256" key="10">
    <source>
        <dbReference type="SAM" id="Phobius"/>
    </source>
</evidence>
<feature type="transmembrane region" description="Helical" evidence="10">
    <location>
        <begin position="700"/>
        <end position="720"/>
    </location>
</feature>
<evidence type="ECO:0000256" key="6">
    <source>
        <dbReference type="ARBA" id="ARBA00022840"/>
    </source>
</evidence>
<evidence type="ECO:0000259" key="11">
    <source>
        <dbReference type="PROSITE" id="PS50893"/>
    </source>
</evidence>
<feature type="compositionally biased region" description="Polar residues" evidence="9">
    <location>
        <begin position="1"/>
        <end position="17"/>
    </location>
</feature>
<feature type="transmembrane region" description="Helical" evidence="10">
    <location>
        <begin position="1397"/>
        <end position="1417"/>
    </location>
</feature>
<feature type="domain" description="ABC transporter" evidence="11">
    <location>
        <begin position="97"/>
        <end position="348"/>
    </location>
</feature>
<dbReference type="SUPFAM" id="SSF52540">
    <property type="entry name" value="P-loop containing nucleoside triphosphate hydrolases"/>
    <property type="match status" value="2"/>
</dbReference>
<comment type="caution">
    <text evidence="12">The sequence shown here is derived from an EMBL/GenBank/DDBJ whole genome shotgun (WGS) entry which is preliminary data.</text>
</comment>
<dbReference type="GO" id="GO:0016020">
    <property type="term" value="C:membrane"/>
    <property type="evidence" value="ECO:0007669"/>
    <property type="project" value="UniProtKB-SubCell"/>
</dbReference>
<keyword evidence="6" id="KW-0067">ATP-binding</keyword>
<evidence type="ECO:0000256" key="2">
    <source>
        <dbReference type="ARBA" id="ARBA00006012"/>
    </source>
</evidence>
<evidence type="ECO:0000256" key="8">
    <source>
        <dbReference type="ARBA" id="ARBA00023136"/>
    </source>
</evidence>
<protein>
    <submittedName>
        <fullName evidence="12">ABC-2 type transporter</fullName>
    </submittedName>
</protein>
<evidence type="ECO:0000256" key="9">
    <source>
        <dbReference type="SAM" id="MobiDB-lite"/>
    </source>
</evidence>
<dbReference type="PROSITE" id="PS00211">
    <property type="entry name" value="ABC_TRANSPORTER_1"/>
    <property type="match status" value="1"/>
</dbReference>
<dbReference type="InterPro" id="IPR034001">
    <property type="entry name" value="ABCG_PDR_1"/>
</dbReference>
<dbReference type="GO" id="GO:0140359">
    <property type="term" value="F:ABC-type transporter activity"/>
    <property type="evidence" value="ECO:0007669"/>
    <property type="project" value="InterPro"/>
</dbReference>
<proteinExistence type="inferred from homology"/>
<name>A0AAI8Z8M0_9PEZI</name>
<dbReference type="InterPro" id="IPR003439">
    <property type="entry name" value="ABC_transporter-like_ATP-bd"/>
</dbReference>
<feature type="transmembrane region" description="Helical" evidence="10">
    <location>
        <begin position="596"/>
        <end position="616"/>
    </location>
</feature>
<evidence type="ECO:0000256" key="4">
    <source>
        <dbReference type="ARBA" id="ARBA00022692"/>
    </source>
</evidence>
<evidence type="ECO:0000256" key="3">
    <source>
        <dbReference type="ARBA" id="ARBA00022448"/>
    </source>
</evidence>
<feature type="region of interest" description="Disordered" evidence="9">
    <location>
        <begin position="1430"/>
        <end position="1456"/>
    </location>
</feature>
<feature type="region of interest" description="Disordered" evidence="9">
    <location>
        <begin position="740"/>
        <end position="778"/>
    </location>
</feature>
<dbReference type="Proteomes" id="UP001296104">
    <property type="component" value="Unassembled WGS sequence"/>
</dbReference>
<dbReference type="SMART" id="SM00382">
    <property type="entry name" value="AAA"/>
    <property type="match status" value="2"/>
</dbReference>
<dbReference type="PANTHER" id="PTHR19241">
    <property type="entry name" value="ATP-BINDING CASSETTE TRANSPORTER"/>
    <property type="match status" value="1"/>
</dbReference>
<dbReference type="Gene3D" id="3.40.50.300">
    <property type="entry name" value="P-loop containing nucleotide triphosphate hydrolases"/>
    <property type="match status" value="2"/>
</dbReference>
<dbReference type="InterPro" id="IPR027417">
    <property type="entry name" value="P-loop_NTPase"/>
</dbReference>
<dbReference type="PROSITE" id="PS50893">
    <property type="entry name" value="ABC_TRANSPORTER_2"/>
    <property type="match status" value="2"/>
</dbReference>
<dbReference type="GO" id="GO:0016887">
    <property type="term" value="F:ATP hydrolysis activity"/>
    <property type="evidence" value="ECO:0007669"/>
    <property type="project" value="InterPro"/>
</dbReference>
<dbReference type="EMBL" id="CAVMBE010000118">
    <property type="protein sequence ID" value="CAK4034456.1"/>
    <property type="molecule type" value="Genomic_DNA"/>
</dbReference>
<evidence type="ECO:0000256" key="7">
    <source>
        <dbReference type="ARBA" id="ARBA00022989"/>
    </source>
</evidence>
<feature type="compositionally biased region" description="Basic and acidic residues" evidence="9">
    <location>
        <begin position="746"/>
        <end position="761"/>
    </location>
</feature>
<feature type="transmembrane region" description="Helical" evidence="10">
    <location>
        <begin position="484"/>
        <end position="508"/>
    </location>
</feature>
<dbReference type="InterPro" id="IPR017871">
    <property type="entry name" value="ABC_transporter-like_CS"/>
</dbReference>
<feature type="transmembrane region" description="Helical" evidence="10">
    <location>
        <begin position="1203"/>
        <end position="1226"/>
    </location>
</feature>
<feature type="compositionally biased region" description="Polar residues" evidence="9">
    <location>
        <begin position="762"/>
        <end position="778"/>
    </location>
</feature>